<comment type="caution">
    <text evidence="2">The sequence shown here is derived from an EMBL/GenBank/DDBJ whole genome shotgun (WGS) entry which is preliminary data.</text>
</comment>
<evidence type="ECO:0000313" key="3">
    <source>
        <dbReference type="Proteomes" id="UP001054945"/>
    </source>
</evidence>
<evidence type="ECO:0000313" key="2">
    <source>
        <dbReference type="EMBL" id="GIY83622.1"/>
    </source>
</evidence>
<organism evidence="2 3">
    <name type="scientific">Caerostris extrusa</name>
    <name type="common">Bark spider</name>
    <name type="synonym">Caerostris bankana</name>
    <dbReference type="NCBI Taxonomy" id="172846"/>
    <lineage>
        <taxon>Eukaryota</taxon>
        <taxon>Metazoa</taxon>
        <taxon>Ecdysozoa</taxon>
        <taxon>Arthropoda</taxon>
        <taxon>Chelicerata</taxon>
        <taxon>Arachnida</taxon>
        <taxon>Araneae</taxon>
        <taxon>Araneomorphae</taxon>
        <taxon>Entelegynae</taxon>
        <taxon>Araneoidea</taxon>
        <taxon>Araneidae</taxon>
        <taxon>Caerostris</taxon>
    </lineage>
</organism>
<reference evidence="2 3" key="1">
    <citation type="submission" date="2021-06" db="EMBL/GenBank/DDBJ databases">
        <title>Caerostris extrusa draft genome.</title>
        <authorList>
            <person name="Kono N."/>
            <person name="Arakawa K."/>
        </authorList>
    </citation>
    <scope>NUCLEOTIDE SEQUENCE [LARGE SCALE GENOMIC DNA]</scope>
</reference>
<dbReference type="EMBL" id="BPLR01016405">
    <property type="protein sequence ID" value="GIY83622.1"/>
    <property type="molecule type" value="Genomic_DNA"/>
</dbReference>
<name>A0AAV4WLR3_CAEEX</name>
<feature type="region of interest" description="Disordered" evidence="1">
    <location>
        <begin position="1"/>
        <end position="24"/>
    </location>
</feature>
<accession>A0AAV4WLR3</accession>
<dbReference type="AlphaFoldDB" id="A0AAV4WLR3"/>
<feature type="compositionally biased region" description="Pro residues" evidence="1">
    <location>
        <begin position="1"/>
        <end position="11"/>
    </location>
</feature>
<protein>
    <submittedName>
        <fullName evidence="2">Uncharacterized protein</fullName>
    </submittedName>
</protein>
<proteinExistence type="predicted"/>
<evidence type="ECO:0000256" key="1">
    <source>
        <dbReference type="SAM" id="MobiDB-lite"/>
    </source>
</evidence>
<keyword evidence="3" id="KW-1185">Reference proteome</keyword>
<gene>
    <name evidence="2" type="ORF">CEXT_639121</name>
</gene>
<dbReference type="Proteomes" id="UP001054945">
    <property type="component" value="Unassembled WGS sequence"/>
</dbReference>
<sequence length="93" mass="10379">MKNFAPPPLHPHPNHTRANLETDDERNRLHDKSFLLLLPPSSSVPGFHLPGVAPTPNTPTLMKIEFSLGKIINFSLSESFRLAKGVDLLIFIK</sequence>